<dbReference type="EMBL" id="JBHULE010000008">
    <property type="protein sequence ID" value="MFD2562131.1"/>
    <property type="molecule type" value="Genomic_DNA"/>
</dbReference>
<evidence type="ECO:0000313" key="2">
    <source>
        <dbReference type="EMBL" id="MFD2562131.1"/>
    </source>
</evidence>
<gene>
    <name evidence="2" type="ORF">ACFSR1_05580</name>
</gene>
<sequence length="197" mass="22595">MKKQLKKISFLVVSLLLANPFFAQERKFDTVIVKRQIATNDYETDTLLVQKNSMRSNQVLVGTMLLKDSRKLSRLSLSGVEALSLEMIDTCDEGQEASSSFGRSRYKLHENITDIQRKDNIVTIDVQLVSNCCNDFLGEADTRGDMIWLGYMDYGDNCLCYCTYHLRYKFDITNLDANMGLKYIGFSEKNRKRIPGL</sequence>
<comment type="caution">
    <text evidence="2">The sequence shown here is derived from an EMBL/GenBank/DDBJ whole genome shotgun (WGS) entry which is preliminary data.</text>
</comment>
<protein>
    <recommendedName>
        <fullName evidence="4">DUF3868 domain-containing protein</fullName>
    </recommendedName>
</protein>
<proteinExistence type="predicted"/>
<evidence type="ECO:0008006" key="4">
    <source>
        <dbReference type="Google" id="ProtNLM"/>
    </source>
</evidence>
<dbReference type="RefSeq" id="WP_378290455.1">
    <property type="nucleotide sequence ID" value="NZ_JBHULE010000008.1"/>
</dbReference>
<name>A0ABW5LE89_9FLAO</name>
<keyword evidence="1" id="KW-0732">Signal</keyword>
<feature type="chain" id="PRO_5046873589" description="DUF3868 domain-containing protein" evidence="1">
    <location>
        <begin position="24"/>
        <end position="197"/>
    </location>
</feature>
<organism evidence="2 3">
    <name type="scientific">Aquimarina rubra</name>
    <dbReference type="NCBI Taxonomy" id="1920033"/>
    <lineage>
        <taxon>Bacteria</taxon>
        <taxon>Pseudomonadati</taxon>
        <taxon>Bacteroidota</taxon>
        <taxon>Flavobacteriia</taxon>
        <taxon>Flavobacteriales</taxon>
        <taxon>Flavobacteriaceae</taxon>
        <taxon>Aquimarina</taxon>
    </lineage>
</organism>
<accession>A0ABW5LE89</accession>
<evidence type="ECO:0000313" key="3">
    <source>
        <dbReference type="Proteomes" id="UP001597319"/>
    </source>
</evidence>
<keyword evidence="3" id="KW-1185">Reference proteome</keyword>
<feature type="signal peptide" evidence="1">
    <location>
        <begin position="1"/>
        <end position="23"/>
    </location>
</feature>
<reference evidence="3" key="1">
    <citation type="journal article" date="2019" name="Int. J. Syst. Evol. Microbiol.">
        <title>The Global Catalogue of Microorganisms (GCM) 10K type strain sequencing project: providing services to taxonomists for standard genome sequencing and annotation.</title>
        <authorList>
            <consortium name="The Broad Institute Genomics Platform"/>
            <consortium name="The Broad Institute Genome Sequencing Center for Infectious Disease"/>
            <person name="Wu L."/>
            <person name="Ma J."/>
        </authorList>
    </citation>
    <scope>NUCLEOTIDE SEQUENCE [LARGE SCALE GENOMIC DNA]</scope>
    <source>
        <strain evidence="3">KCTC 52274</strain>
    </source>
</reference>
<dbReference type="Proteomes" id="UP001597319">
    <property type="component" value="Unassembled WGS sequence"/>
</dbReference>
<evidence type="ECO:0000256" key="1">
    <source>
        <dbReference type="SAM" id="SignalP"/>
    </source>
</evidence>